<protein>
    <submittedName>
        <fullName evidence="3">Transposase</fullName>
    </submittedName>
</protein>
<gene>
    <name evidence="1" type="ORF">GPUH_LOCUS4548</name>
</gene>
<reference evidence="1 2" key="2">
    <citation type="submission" date="2018-11" db="EMBL/GenBank/DDBJ databases">
        <authorList>
            <consortium name="Pathogen Informatics"/>
        </authorList>
    </citation>
    <scope>NUCLEOTIDE SEQUENCE [LARGE SCALE GENOMIC DNA]</scope>
</reference>
<proteinExistence type="predicted"/>
<name>A0A183D757_9BILA</name>
<dbReference type="Proteomes" id="UP000271098">
    <property type="component" value="Unassembled WGS sequence"/>
</dbReference>
<dbReference type="EMBL" id="UYRT01008694">
    <property type="protein sequence ID" value="VDK45751.1"/>
    <property type="molecule type" value="Genomic_DNA"/>
</dbReference>
<evidence type="ECO:0000313" key="3">
    <source>
        <dbReference type="WBParaSite" id="GPUH_0000455501-mRNA-1"/>
    </source>
</evidence>
<evidence type="ECO:0000313" key="1">
    <source>
        <dbReference type="EMBL" id="VDK45751.1"/>
    </source>
</evidence>
<keyword evidence="2" id="KW-1185">Reference proteome</keyword>
<dbReference type="WBParaSite" id="GPUH_0000455501-mRNA-1">
    <property type="protein sequence ID" value="GPUH_0000455501-mRNA-1"/>
    <property type="gene ID" value="GPUH_0000455501"/>
</dbReference>
<reference evidence="3" key="1">
    <citation type="submission" date="2016-06" db="UniProtKB">
        <authorList>
            <consortium name="WormBaseParasite"/>
        </authorList>
    </citation>
    <scope>IDENTIFICATION</scope>
</reference>
<accession>A0A183D757</accession>
<evidence type="ECO:0000313" key="2">
    <source>
        <dbReference type="Proteomes" id="UP000271098"/>
    </source>
</evidence>
<organism evidence="3">
    <name type="scientific">Gongylonema pulchrum</name>
    <dbReference type="NCBI Taxonomy" id="637853"/>
    <lineage>
        <taxon>Eukaryota</taxon>
        <taxon>Metazoa</taxon>
        <taxon>Ecdysozoa</taxon>
        <taxon>Nematoda</taxon>
        <taxon>Chromadorea</taxon>
        <taxon>Rhabditida</taxon>
        <taxon>Spirurina</taxon>
        <taxon>Spiruromorpha</taxon>
        <taxon>Spiruroidea</taxon>
        <taxon>Gongylonematidae</taxon>
        <taxon>Gongylonema</taxon>
    </lineage>
</organism>
<dbReference type="AlphaFoldDB" id="A0A183D757"/>
<sequence length="96" mass="10955">MPKLRHYQADKADRIFLHKLNKKRVEANLPIISETTFGAVLDQLEITCYQAIHHDLLAPLDSSAACTNAEYDENACCDICRQVLLRVVIVQQMNRT</sequence>